<evidence type="ECO:0000313" key="3">
    <source>
        <dbReference type="Proteomes" id="UP000054007"/>
    </source>
</evidence>
<proteinExistence type="predicted"/>
<feature type="transmembrane region" description="Helical" evidence="1">
    <location>
        <begin position="262"/>
        <end position="281"/>
    </location>
</feature>
<accession>A0A0D7B9M4</accession>
<dbReference type="AlphaFoldDB" id="A0A0D7B9M4"/>
<keyword evidence="1" id="KW-0472">Membrane</keyword>
<feature type="transmembrane region" description="Helical" evidence="1">
    <location>
        <begin position="48"/>
        <end position="73"/>
    </location>
</feature>
<keyword evidence="1" id="KW-1133">Transmembrane helix</keyword>
<keyword evidence="3" id="KW-1185">Reference proteome</keyword>
<feature type="transmembrane region" description="Helical" evidence="1">
    <location>
        <begin position="228"/>
        <end position="250"/>
    </location>
</feature>
<feature type="transmembrane region" description="Helical" evidence="1">
    <location>
        <begin position="186"/>
        <end position="208"/>
    </location>
</feature>
<reference evidence="2 3" key="1">
    <citation type="journal article" date="2015" name="Fungal Genet. Biol.">
        <title>Evolution of novel wood decay mechanisms in Agaricales revealed by the genome sequences of Fistulina hepatica and Cylindrobasidium torrendii.</title>
        <authorList>
            <person name="Floudas D."/>
            <person name="Held B.W."/>
            <person name="Riley R."/>
            <person name="Nagy L.G."/>
            <person name="Koehler G."/>
            <person name="Ransdell A.S."/>
            <person name="Younus H."/>
            <person name="Chow J."/>
            <person name="Chiniquy J."/>
            <person name="Lipzen A."/>
            <person name="Tritt A."/>
            <person name="Sun H."/>
            <person name="Haridas S."/>
            <person name="LaButti K."/>
            <person name="Ohm R.A."/>
            <person name="Kues U."/>
            <person name="Blanchette R.A."/>
            <person name="Grigoriev I.V."/>
            <person name="Minto R.E."/>
            <person name="Hibbett D.S."/>
        </authorList>
    </citation>
    <scope>NUCLEOTIDE SEQUENCE [LARGE SCALE GENOMIC DNA]</scope>
    <source>
        <strain evidence="2 3">FP15055 ss-10</strain>
    </source>
</reference>
<organism evidence="2 3">
    <name type="scientific">Cylindrobasidium torrendii FP15055 ss-10</name>
    <dbReference type="NCBI Taxonomy" id="1314674"/>
    <lineage>
        <taxon>Eukaryota</taxon>
        <taxon>Fungi</taxon>
        <taxon>Dikarya</taxon>
        <taxon>Basidiomycota</taxon>
        <taxon>Agaricomycotina</taxon>
        <taxon>Agaricomycetes</taxon>
        <taxon>Agaricomycetidae</taxon>
        <taxon>Agaricales</taxon>
        <taxon>Marasmiineae</taxon>
        <taxon>Physalacriaceae</taxon>
        <taxon>Cylindrobasidium</taxon>
    </lineage>
</organism>
<protein>
    <submittedName>
        <fullName evidence="2">Uncharacterized protein</fullName>
    </submittedName>
</protein>
<dbReference type="EMBL" id="KN880542">
    <property type="protein sequence ID" value="KIY66859.1"/>
    <property type="molecule type" value="Genomic_DNA"/>
</dbReference>
<feature type="transmembrane region" description="Helical" evidence="1">
    <location>
        <begin position="125"/>
        <end position="146"/>
    </location>
</feature>
<dbReference type="Proteomes" id="UP000054007">
    <property type="component" value="Unassembled WGS sequence"/>
</dbReference>
<sequence>MVSKAQRITLYSVLITASIGQIIAGSLSASSYEPWWSVVNPANSPQVYFASISAFVALLTFIWSIILLCFNDAPFSKHPLTRVRAHLYSLVGVAAAWLVLSVLLSSQFQTVCRSTDIDDPACGTAIASAVISWILFIVAACGAFFIRHSFSDASKYDNITMKDTIDPNREDPALGKERSQGLTALVVLYSFIIAFGIAQVGMGIFAALESRGSFRIDRDDFFPPSVVFASITAVYAMWHWIWSSVLIAYINKPNSTSALTRLGPHFWSAAVSTLVWLALAIGFTTQMPYNCQFEVYSDGLMYVWCAANGTAMSLSFVLFFLSAPVAFITGLAANRTGSYEGRLRETI</sequence>
<name>A0A0D7B9M4_9AGAR</name>
<evidence type="ECO:0000256" key="1">
    <source>
        <dbReference type="SAM" id="Phobius"/>
    </source>
</evidence>
<gene>
    <name evidence="2" type="ORF">CYLTODRAFT_377126</name>
</gene>
<feature type="transmembrane region" description="Helical" evidence="1">
    <location>
        <begin position="301"/>
        <end position="334"/>
    </location>
</feature>
<dbReference type="OrthoDB" id="2992074at2759"/>
<evidence type="ECO:0000313" key="2">
    <source>
        <dbReference type="EMBL" id="KIY66859.1"/>
    </source>
</evidence>
<keyword evidence="1" id="KW-0812">Transmembrane</keyword>
<feature type="transmembrane region" description="Helical" evidence="1">
    <location>
        <begin position="85"/>
        <end position="105"/>
    </location>
</feature>